<sequence>MISYEVLIMYGLSLRNKRAEWAEYRGQVPERELGRHLPVL</sequence>
<proteinExistence type="predicted"/>
<dbReference type="Proteomes" id="UP000630097">
    <property type="component" value="Unassembled WGS sequence"/>
</dbReference>
<dbReference type="EMBL" id="BONV01000001">
    <property type="protein sequence ID" value="GIG77238.1"/>
    <property type="molecule type" value="Genomic_DNA"/>
</dbReference>
<dbReference type="RefSeq" id="WP_275414414.1">
    <property type="nucleotide sequence ID" value="NZ_BAABHH010000001.1"/>
</dbReference>
<evidence type="ECO:0000313" key="1">
    <source>
        <dbReference type="EMBL" id="GIG77238.1"/>
    </source>
</evidence>
<name>A0A8J3PQS7_9ACTN</name>
<reference evidence="1 2" key="1">
    <citation type="submission" date="2021-01" db="EMBL/GenBank/DDBJ databases">
        <title>Whole genome shotgun sequence of Planotetraspora kaengkrachanensis NBRC 104272.</title>
        <authorList>
            <person name="Komaki H."/>
            <person name="Tamura T."/>
        </authorList>
    </citation>
    <scope>NUCLEOTIDE SEQUENCE [LARGE SCALE GENOMIC DNA]</scope>
    <source>
        <strain evidence="1 2">NBRC 104272</strain>
    </source>
</reference>
<keyword evidence="2" id="KW-1185">Reference proteome</keyword>
<evidence type="ECO:0000313" key="2">
    <source>
        <dbReference type="Proteomes" id="UP000630097"/>
    </source>
</evidence>
<accession>A0A8J3PQS7</accession>
<protein>
    <submittedName>
        <fullName evidence="1">Uncharacterized protein</fullName>
    </submittedName>
</protein>
<organism evidence="1 2">
    <name type="scientific">Planotetraspora kaengkrachanensis</name>
    <dbReference type="NCBI Taxonomy" id="575193"/>
    <lineage>
        <taxon>Bacteria</taxon>
        <taxon>Bacillati</taxon>
        <taxon>Actinomycetota</taxon>
        <taxon>Actinomycetes</taxon>
        <taxon>Streptosporangiales</taxon>
        <taxon>Streptosporangiaceae</taxon>
        <taxon>Planotetraspora</taxon>
    </lineage>
</organism>
<comment type="caution">
    <text evidence="1">The sequence shown here is derived from an EMBL/GenBank/DDBJ whole genome shotgun (WGS) entry which is preliminary data.</text>
</comment>
<gene>
    <name evidence="1" type="ORF">Pka01_03650</name>
</gene>
<dbReference type="AlphaFoldDB" id="A0A8J3PQS7"/>